<name>E4TMG1_MARTH</name>
<reference evidence="1 2" key="1">
    <citation type="journal article" date="2011" name="Stand. Genomic Sci.">
        <title>Complete genome sequence of Marivirga tractuosa type strain (H-43).</title>
        <authorList>
            <person name="Pagani I."/>
            <person name="Chertkov O."/>
            <person name="Lapidus A."/>
            <person name="Lucas S."/>
            <person name="Del Rio T.G."/>
            <person name="Tice H."/>
            <person name="Copeland A."/>
            <person name="Cheng J.F."/>
            <person name="Nolan M."/>
            <person name="Saunders E."/>
            <person name="Pitluck S."/>
            <person name="Held B."/>
            <person name="Goodwin L."/>
            <person name="Liolios K."/>
            <person name="Ovchinikova G."/>
            <person name="Ivanova N."/>
            <person name="Mavromatis K."/>
            <person name="Pati A."/>
            <person name="Chen A."/>
            <person name="Palaniappan K."/>
            <person name="Land M."/>
            <person name="Hauser L."/>
            <person name="Jeffries C.D."/>
            <person name="Detter J.C."/>
            <person name="Han C."/>
            <person name="Tapia R."/>
            <person name="Ngatchou-Djao O.D."/>
            <person name="Rohde M."/>
            <person name="Goker M."/>
            <person name="Spring S."/>
            <person name="Sikorski J."/>
            <person name="Woyke T."/>
            <person name="Bristow J."/>
            <person name="Eisen J.A."/>
            <person name="Markowitz V."/>
            <person name="Hugenholtz P."/>
            <person name="Klenk H.P."/>
            <person name="Kyrpides N.C."/>
        </authorList>
    </citation>
    <scope>NUCLEOTIDE SEQUENCE [LARGE SCALE GENOMIC DNA]</scope>
    <source>
        <strain evidence="2">ATCC 23168 / DSM 4126 / NBRC 15989 / NCIMB 1408 / VKM B-1430 / H-43</strain>
    </source>
</reference>
<dbReference type="EMBL" id="CP002349">
    <property type="protein sequence ID" value="ADR23395.1"/>
    <property type="molecule type" value="Genomic_DNA"/>
</dbReference>
<protein>
    <submittedName>
        <fullName evidence="1">Uncharacterized protein</fullName>
    </submittedName>
</protein>
<sequence>MALIKRDIILDLSKLPESLHRDIMYKVVDYVFSYLHVKEIGIGDVKKLVSKDISDVDILLSLQKLCLLHPPLLSLNYEFFENEDTYYPLSNSDVKAAEETGFLTHPYTGELLPEDIYSKRIFMFYKVNVRS</sequence>
<dbReference type="AlphaFoldDB" id="E4TMG1"/>
<dbReference type="HOGENOM" id="CLU_1925074_0_0_10"/>
<dbReference type="STRING" id="643867.Ftrac_3421"/>
<organism evidence="1 2">
    <name type="scientific">Marivirga tractuosa (strain ATCC 23168 / DSM 4126 / NBRC 15989 / NCIMB 1408 / VKM B-1430 / H-43)</name>
    <name type="common">Microscilla tractuosa</name>
    <name type="synonym">Flexibacter tractuosus</name>
    <dbReference type="NCBI Taxonomy" id="643867"/>
    <lineage>
        <taxon>Bacteria</taxon>
        <taxon>Pseudomonadati</taxon>
        <taxon>Bacteroidota</taxon>
        <taxon>Cytophagia</taxon>
        <taxon>Cytophagales</taxon>
        <taxon>Marivirgaceae</taxon>
        <taxon>Marivirga</taxon>
    </lineage>
</organism>
<accession>E4TMG1</accession>
<dbReference type="RefSeq" id="WP_013455537.1">
    <property type="nucleotide sequence ID" value="NC_014759.1"/>
</dbReference>
<dbReference type="KEGG" id="mtt:Ftrac_3421"/>
<dbReference type="Proteomes" id="UP000008720">
    <property type="component" value="Chromosome"/>
</dbReference>
<gene>
    <name evidence="1" type="ordered locus">Ftrac_3421</name>
</gene>
<proteinExistence type="predicted"/>
<evidence type="ECO:0000313" key="2">
    <source>
        <dbReference type="Proteomes" id="UP000008720"/>
    </source>
</evidence>
<evidence type="ECO:0000313" key="1">
    <source>
        <dbReference type="EMBL" id="ADR23395.1"/>
    </source>
</evidence>
<keyword evidence="2" id="KW-1185">Reference proteome</keyword>